<feature type="transmembrane region" description="Helical" evidence="9">
    <location>
        <begin position="597"/>
        <end position="616"/>
    </location>
</feature>
<evidence type="ECO:0000256" key="5">
    <source>
        <dbReference type="ARBA" id="ARBA00022692"/>
    </source>
</evidence>
<dbReference type="PANTHER" id="PTHR33908">
    <property type="entry name" value="MANNOSYLTRANSFERASE YKCB-RELATED"/>
    <property type="match status" value="1"/>
</dbReference>
<evidence type="ECO:0000256" key="7">
    <source>
        <dbReference type="ARBA" id="ARBA00023136"/>
    </source>
</evidence>
<evidence type="ECO:0000256" key="8">
    <source>
        <dbReference type="SAM" id="MobiDB-lite"/>
    </source>
</evidence>
<feature type="transmembrane region" description="Helical" evidence="9">
    <location>
        <begin position="454"/>
        <end position="473"/>
    </location>
</feature>
<name>A0A538SIU4_UNCEI</name>
<organism evidence="10 11">
    <name type="scientific">Eiseniibacteriota bacterium</name>
    <dbReference type="NCBI Taxonomy" id="2212470"/>
    <lineage>
        <taxon>Bacteria</taxon>
        <taxon>Candidatus Eiseniibacteriota</taxon>
    </lineage>
</organism>
<dbReference type="GO" id="GO:0016763">
    <property type="term" value="F:pentosyltransferase activity"/>
    <property type="evidence" value="ECO:0007669"/>
    <property type="project" value="TreeGrafter"/>
</dbReference>
<accession>A0A538SIU4</accession>
<feature type="region of interest" description="Disordered" evidence="8">
    <location>
        <begin position="224"/>
        <end position="314"/>
    </location>
</feature>
<evidence type="ECO:0000256" key="4">
    <source>
        <dbReference type="ARBA" id="ARBA00022679"/>
    </source>
</evidence>
<keyword evidence="6 9" id="KW-1133">Transmembrane helix</keyword>
<dbReference type="GO" id="GO:0009103">
    <property type="term" value="P:lipopolysaccharide biosynthetic process"/>
    <property type="evidence" value="ECO:0007669"/>
    <property type="project" value="UniProtKB-ARBA"/>
</dbReference>
<evidence type="ECO:0000256" key="6">
    <source>
        <dbReference type="ARBA" id="ARBA00022989"/>
    </source>
</evidence>
<dbReference type="Proteomes" id="UP000320184">
    <property type="component" value="Unassembled WGS sequence"/>
</dbReference>
<feature type="transmembrane region" description="Helical" evidence="9">
    <location>
        <begin position="622"/>
        <end position="639"/>
    </location>
</feature>
<dbReference type="EMBL" id="VBOT01000075">
    <property type="protein sequence ID" value="TMQ51291.1"/>
    <property type="molecule type" value="Genomic_DNA"/>
</dbReference>
<evidence type="ECO:0000256" key="9">
    <source>
        <dbReference type="SAM" id="Phobius"/>
    </source>
</evidence>
<keyword evidence="3" id="KW-0328">Glycosyltransferase</keyword>
<comment type="caution">
    <text evidence="10">The sequence shown here is derived from an EMBL/GenBank/DDBJ whole genome shotgun (WGS) entry which is preliminary data.</text>
</comment>
<protein>
    <submittedName>
        <fullName evidence="10">Uncharacterized protein</fullName>
    </submittedName>
</protein>
<feature type="transmembrane region" description="Helical" evidence="9">
    <location>
        <begin position="485"/>
        <end position="511"/>
    </location>
</feature>
<comment type="subcellular location">
    <subcellularLocation>
        <location evidence="1">Cell membrane</location>
        <topology evidence="1">Multi-pass membrane protein</topology>
    </subcellularLocation>
</comment>
<dbReference type="InterPro" id="IPR050297">
    <property type="entry name" value="LipidA_mod_glycosyltrf_83"/>
</dbReference>
<feature type="region of interest" description="Disordered" evidence="8">
    <location>
        <begin position="143"/>
        <end position="186"/>
    </location>
</feature>
<feature type="transmembrane region" description="Helical" evidence="9">
    <location>
        <begin position="523"/>
        <end position="541"/>
    </location>
</feature>
<dbReference type="PANTHER" id="PTHR33908:SF3">
    <property type="entry name" value="UNDECAPRENYL PHOSPHATE-ALPHA-4-AMINO-4-DEOXY-L-ARABINOSE ARABINOSYL TRANSFERASE"/>
    <property type="match status" value="1"/>
</dbReference>
<dbReference type="AlphaFoldDB" id="A0A538SIU4"/>
<feature type="region of interest" description="Disordered" evidence="8">
    <location>
        <begin position="81"/>
        <end position="109"/>
    </location>
</feature>
<feature type="transmembrane region" description="Helical" evidence="9">
    <location>
        <begin position="561"/>
        <end position="585"/>
    </location>
</feature>
<evidence type="ECO:0000256" key="3">
    <source>
        <dbReference type="ARBA" id="ARBA00022676"/>
    </source>
</evidence>
<sequence>MVDLVRFSGGGDAPGSRVPLPAVPGWALVVRGALVARARARCDRGDALAARPARPLQRRPPAVVRRRGGGAAGPATLVLAVPVPDPHGAARDPRRARGRSGVAGTGPDRAALFRPRRRRRGESRPGVLLHQRLGPAERQVRLARARSPGTEPRGTAWVPEPSQQGRRVSQDPRRGGVPVRAGEPTWADLRGGESALLLALGPRPGGGEERRELHRVRHRGGVVRADGEPRSRPARLHLHPGRLRPDVREPGHEVRELPGPPGERLSPATPHGGRDLVRAERHGWRCGAGRNPGARSPARGRQGTGGRTLSAAVAAQPPQGTRILRGVERRAPWILAGMLVVAAALRLAEARATPLWFDEIYVTFVARRPMLEVLRIARLDIHPPLQFVFRRLWVLLGGDGELWMKSLSVLLGLGSILATYRLGKRIGGVQAGLIAAALLTLNGSHIHFSQEVEVYAFLWVLLPLAVGAGWSFVEEGRPAEAAWFVGWALVAIYTDYLAAFVLGAMGLWGLFALGDGARRGRWLLLYALIALLCLPWVPALIEQFHREGSGKFFRFPAPGEIAALWGSVGFGVKLLVPVLASLALIPLFRAGQRRAAVLLWLVCTLPELATRAWPFVVRRDDLYVMMFFYPLVAAGAMALRGRWTGWAVATLLLLVGARAWMHHQPYEQPRALKQAENLLRSEHRPGDLLINAESNSLLYFRYHMPQARSVLLMPAGKRAPHFDAGLVIPDAWYLSPEQWARERERGVPWWCVRVDRAFATAGVVTRAGAWVAALANSLPVERKWEFPPVTVWKGRVGRKPR</sequence>
<keyword evidence="5 9" id="KW-0812">Transmembrane</keyword>
<keyword evidence="4" id="KW-0808">Transferase</keyword>
<keyword evidence="2" id="KW-1003">Cell membrane</keyword>
<feature type="compositionally biased region" description="Basic residues" evidence="8">
    <location>
        <begin position="232"/>
        <end position="242"/>
    </location>
</feature>
<reference evidence="10 11" key="1">
    <citation type="journal article" date="2019" name="Nat. Microbiol.">
        <title>Mediterranean grassland soil C-N compound turnover is dependent on rainfall and depth, and is mediated by genomically divergent microorganisms.</title>
        <authorList>
            <person name="Diamond S."/>
            <person name="Andeer P.F."/>
            <person name="Li Z."/>
            <person name="Crits-Christoph A."/>
            <person name="Burstein D."/>
            <person name="Anantharaman K."/>
            <person name="Lane K.R."/>
            <person name="Thomas B.C."/>
            <person name="Pan C."/>
            <person name="Northen T.R."/>
            <person name="Banfield J.F."/>
        </authorList>
    </citation>
    <scope>NUCLEOTIDE SEQUENCE [LARGE SCALE GENOMIC DNA]</scope>
    <source>
        <strain evidence="10">WS_3</strain>
    </source>
</reference>
<gene>
    <name evidence="10" type="ORF">E6K73_06215</name>
</gene>
<evidence type="ECO:0000313" key="10">
    <source>
        <dbReference type="EMBL" id="TMQ51291.1"/>
    </source>
</evidence>
<dbReference type="GO" id="GO:0010041">
    <property type="term" value="P:response to iron(III) ion"/>
    <property type="evidence" value="ECO:0007669"/>
    <property type="project" value="TreeGrafter"/>
</dbReference>
<dbReference type="GO" id="GO:0005886">
    <property type="term" value="C:plasma membrane"/>
    <property type="evidence" value="ECO:0007669"/>
    <property type="project" value="UniProtKB-SubCell"/>
</dbReference>
<feature type="compositionally biased region" description="Basic and acidic residues" evidence="8">
    <location>
        <begin position="243"/>
        <end position="256"/>
    </location>
</feature>
<evidence type="ECO:0000256" key="2">
    <source>
        <dbReference type="ARBA" id="ARBA00022475"/>
    </source>
</evidence>
<keyword evidence="7 9" id="KW-0472">Membrane</keyword>
<feature type="compositionally biased region" description="Basic and acidic residues" evidence="8">
    <location>
        <begin position="272"/>
        <end position="283"/>
    </location>
</feature>
<proteinExistence type="predicted"/>
<evidence type="ECO:0000313" key="11">
    <source>
        <dbReference type="Proteomes" id="UP000320184"/>
    </source>
</evidence>
<evidence type="ECO:0000256" key="1">
    <source>
        <dbReference type="ARBA" id="ARBA00004651"/>
    </source>
</evidence>